<dbReference type="PROSITE" id="PS50041">
    <property type="entry name" value="C_TYPE_LECTIN_2"/>
    <property type="match status" value="4"/>
</dbReference>
<organism evidence="1 2">
    <name type="scientific">Owenia fusiformis</name>
    <name type="common">Polychaete worm</name>
    <dbReference type="NCBI Taxonomy" id="6347"/>
    <lineage>
        <taxon>Eukaryota</taxon>
        <taxon>Metazoa</taxon>
        <taxon>Spiralia</taxon>
        <taxon>Lophotrochozoa</taxon>
        <taxon>Annelida</taxon>
        <taxon>Polychaeta</taxon>
        <taxon>Sedentaria</taxon>
        <taxon>Canalipalpata</taxon>
        <taxon>Sabellida</taxon>
        <taxon>Oweniida</taxon>
        <taxon>Oweniidae</taxon>
        <taxon>Owenia</taxon>
    </lineage>
</organism>
<name>A0A8J1UDD2_OWEFU</name>
<dbReference type="InterPro" id="IPR016186">
    <property type="entry name" value="C-type_lectin-like/link_sf"/>
</dbReference>
<evidence type="ECO:0000313" key="1">
    <source>
        <dbReference type="EMBL" id="CAH1785530.1"/>
    </source>
</evidence>
<dbReference type="SMART" id="SM00034">
    <property type="entry name" value="CLECT"/>
    <property type="match status" value="4"/>
</dbReference>
<dbReference type="OrthoDB" id="6285323at2759"/>
<gene>
    <name evidence="1" type="ORF">OFUS_LOCUS11574</name>
</gene>
<dbReference type="Proteomes" id="UP000749559">
    <property type="component" value="Unassembled WGS sequence"/>
</dbReference>
<dbReference type="InterPro" id="IPR001304">
    <property type="entry name" value="C-type_lectin-like"/>
</dbReference>
<proteinExistence type="predicted"/>
<dbReference type="Pfam" id="PF00059">
    <property type="entry name" value="Lectin_C"/>
    <property type="match status" value="4"/>
</dbReference>
<dbReference type="SUPFAM" id="SSF56436">
    <property type="entry name" value="C-type lectin-like"/>
    <property type="match status" value="4"/>
</dbReference>
<accession>A0A8J1UDD2</accession>
<reference evidence="1" key="1">
    <citation type="submission" date="2022-03" db="EMBL/GenBank/DDBJ databases">
        <authorList>
            <person name="Martin C."/>
        </authorList>
    </citation>
    <scope>NUCLEOTIDE SEQUENCE</scope>
</reference>
<dbReference type="EMBL" id="CAIIXF020000006">
    <property type="protein sequence ID" value="CAH1785530.1"/>
    <property type="molecule type" value="Genomic_DNA"/>
</dbReference>
<dbReference type="InterPro" id="IPR018378">
    <property type="entry name" value="C-type_lectin_CS"/>
</dbReference>
<dbReference type="CDD" id="cd00037">
    <property type="entry name" value="CLECT"/>
    <property type="match status" value="4"/>
</dbReference>
<dbReference type="PROSITE" id="PS00615">
    <property type="entry name" value="C_TYPE_LECTIN_1"/>
    <property type="match status" value="2"/>
</dbReference>
<evidence type="ECO:0000313" key="2">
    <source>
        <dbReference type="Proteomes" id="UP000749559"/>
    </source>
</evidence>
<sequence length="683" mass="76988">MGPIFFILLTLIPTIVLCDDECSPDTDWKYYSATGKCYFFNTQDHSGGTGPWGLTWRGARNWCMANGGDLASIHSKEETDFILSVWPQDTDWWDWWIGLNELDLSGGYKWSDGSPLDYENWAKGEPNDWKGHELCSELRYARGRILKGQWNDQVCSFIRGFICKKNPRGRPPPATPRPIELPGNCPPTFVPFGNKCYNFVPMKKKWNDAQAYCYGLGAASSKEVNLASIADDVEQGYITSQLINKPYKYWIGMRQLERPSDRQKGKFYWIDNSDVTYTNWNRGEPNGGADPNLCVQIYNNAFRAGEWNDEWCTDSEFFICQTLKDVKYPQPPQLPNPCGSGNTAYGPGCYNLVSIPSTWQDAQTECRRQEGYDLVSITSQHEQGFIRALMKQNDMIYNAMPMWTGLTDRTDPGHYEWTNKWPVIYTNWGDGQPVKNSGGCVLVRPDDGRWYDTDCSTLAYGLCKKSDAKPPYTPKRYGQCPHTRDGDDWVGYDVSCYLFRPKESLSHGDAEVACQALDARLVSVHSDEETNFIVSRLAKTISYTCWVGLMKSLSRGYQWKDGSAVEYTNWGENQPSDVDGTQDKNCVQMWLSGKWSDVQCTASRGYICKRDQINVSKPPQGAAAAGIAIGVSIAVIALLTGLYFVWKKKFSGGIASYFDKKPQAEGFSPSDIAVPDKTTLSNA</sequence>
<protein>
    <submittedName>
        <fullName evidence="1">Uncharacterized protein</fullName>
    </submittedName>
</protein>
<dbReference type="PANTHER" id="PTHR22803">
    <property type="entry name" value="MANNOSE, PHOSPHOLIPASE, LECTIN RECEPTOR RELATED"/>
    <property type="match status" value="1"/>
</dbReference>
<dbReference type="InterPro" id="IPR050111">
    <property type="entry name" value="C-type_lectin/snaclec_domain"/>
</dbReference>
<dbReference type="AlphaFoldDB" id="A0A8J1UDD2"/>
<dbReference type="PRINTS" id="PR01504">
    <property type="entry name" value="PNCREATITSAP"/>
</dbReference>
<dbReference type="InterPro" id="IPR016187">
    <property type="entry name" value="CTDL_fold"/>
</dbReference>
<comment type="caution">
    <text evidence="1">The sequence shown here is derived from an EMBL/GenBank/DDBJ whole genome shotgun (WGS) entry which is preliminary data.</text>
</comment>
<keyword evidence="2" id="KW-1185">Reference proteome</keyword>
<dbReference type="Gene3D" id="3.10.100.10">
    <property type="entry name" value="Mannose-Binding Protein A, subunit A"/>
    <property type="match status" value="4"/>
</dbReference>